<evidence type="ECO:0000256" key="1">
    <source>
        <dbReference type="SAM" id="MobiDB-lite"/>
    </source>
</evidence>
<reference evidence="2 3" key="1">
    <citation type="submission" date="2021-06" db="EMBL/GenBank/DDBJ databases">
        <authorList>
            <person name="Palmer J.M."/>
        </authorList>
    </citation>
    <scope>NUCLEOTIDE SEQUENCE [LARGE SCALE GENOMIC DNA]</scope>
    <source>
        <strain evidence="2 3">CL_MEX2019</strain>
        <tissue evidence="2">Muscle</tissue>
    </source>
</reference>
<evidence type="ECO:0000313" key="3">
    <source>
        <dbReference type="Proteomes" id="UP001352852"/>
    </source>
</evidence>
<comment type="caution">
    <text evidence="2">The sequence shown here is derived from an EMBL/GenBank/DDBJ whole genome shotgun (WGS) entry which is preliminary data.</text>
</comment>
<evidence type="ECO:0000313" key="2">
    <source>
        <dbReference type="EMBL" id="MED6273985.1"/>
    </source>
</evidence>
<dbReference type="Proteomes" id="UP001352852">
    <property type="component" value="Unassembled WGS sequence"/>
</dbReference>
<proteinExistence type="predicted"/>
<protein>
    <submittedName>
        <fullName evidence="2">Uncharacterized protein</fullName>
    </submittedName>
</protein>
<gene>
    <name evidence="2" type="ORF">CHARACLAT_011902</name>
</gene>
<keyword evidence="3" id="KW-1185">Reference proteome</keyword>
<sequence length="185" mass="19563">MTITFSGTSVYPGPSSLGDESTSRTPPTGAASPLQNACPSAFVSRREAGAYLQQSTGKRLLVASLSQGNTQTTMHTLIHTPKGNLERPINLTGMFLDCGRKPEYLRVMGEAGGYLQQSTGVTGRCFCAAVAHEGAITLGFKSSGEPERGASSLSHIAWKTFLPEILLNHRGTALFLLGLVESSAF</sequence>
<organism evidence="2 3">
    <name type="scientific">Characodon lateralis</name>
    <dbReference type="NCBI Taxonomy" id="208331"/>
    <lineage>
        <taxon>Eukaryota</taxon>
        <taxon>Metazoa</taxon>
        <taxon>Chordata</taxon>
        <taxon>Craniata</taxon>
        <taxon>Vertebrata</taxon>
        <taxon>Euteleostomi</taxon>
        <taxon>Actinopterygii</taxon>
        <taxon>Neopterygii</taxon>
        <taxon>Teleostei</taxon>
        <taxon>Neoteleostei</taxon>
        <taxon>Acanthomorphata</taxon>
        <taxon>Ovalentaria</taxon>
        <taxon>Atherinomorphae</taxon>
        <taxon>Cyprinodontiformes</taxon>
        <taxon>Goodeidae</taxon>
        <taxon>Characodon</taxon>
    </lineage>
</organism>
<accession>A0ABU7DI15</accession>
<name>A0ABU7DI15_9TELE</name>
<dbReference type="EMBL" id="JAHUTJ010025403">
    <property type="protein sequence ID" value="MED6273985.1"/>
    <property type="molecule type" value="Genomic_DNA"/>
</dbReference>
<feature type="region of interest" description="Disordered" evidence="1">
    <location>
        <begin position="1"/>
        <end position="36"/>
    </location>
</feature>